<dbReference type="Proteomes" id="UP000001299">
    <property type="component" value="Chromosome 1"/>
</dbReference>
<protein>
    <submittedName>
        <fullName evidence="1">Uncharacterized protein</fullName>
    </submittedName>
</protein>
<evidence type="ECO:0000313" key="1">
    <source>
        <dbReference type="EMBL" id="ADL33929.1"/>
    </source>
</evidence>
<keyword evidence="2" id="KW-1185">Reference proteome</keyword>
<accession>E0S2A4</accession>
<name>E0S2A4_BUTPB</name>
<dbReference type="eggNOG" id="ENOG50326NJ">
    <property type="taxonomic scope" value="Bacteria"/>
</dbReference>
<reference evidence="1 2" key="1">
    <citation type="journal article" date="2010" name="PLoS ONE">
        <title>The glycobiome of the rumen bacterium Butyrivibrio proteoclasticus B316(T) highlights adaptation to a polysaccharide-rich environment.</title>
        <authorList>
            <person name="Kelly W.J."/>
            <person name="Leahy S.C."/>
            <person name="Altermann E."/>
            <person name="Yeoman C.J."/>
            <person name="Dunne J.C."/>
            <person name="Kong Z."/>
            <person name="Pacheco D.M."/>
            <person name="Li D."/>
            <person name="Noel S.J."/>
            <person name="Moon C.D."/>
            <person name="Cookson A.L."/>
            <person name="Attwood G.T."/>
        </authorList>
    </citation>
    <scope>NUCLEOTIDE SEQUENCE [LARGE SCALE GENOMIC DNA]</scope>
    <source>
        <strain evidence="2">ATCC 51982 / DSM 14932 / B316</strain>
    </source>
</reference>
<dbReference type="AlphaFoldDB" id="E0S2A4"/>
<proteinExistence type="predicted"/>
<dbReference type="HOGENOM" id="CLU_1821798_0_0_9"/>
<organism evidence="1 2">
    <name type="scientific">Butyrivibrio proteoclasticus (strain ATCC 51982 / DSM 14932 / B316)</name>
    <name type="common">Clostridium proteoclasticum</name>
    <dbReference type="NCBI Taxonomy" id="515622"/>
    <lineage>
        <taxon>Bacteria</taxon>
        <taxon>Bacillati</taxon>
        <taxon>Bacillota</taxon>
        <taxon>Clostridia</taxon>
        <taxon>Lachnospirales</taxon>
        <taxon>Lachnospiraceae</taxon>
        <taxon>Butyrivibrio</taxon>
    </lineage>
</organism>
<dbReference type="EMBL" id="CP001810">
    <property type="protein sequence ID" value="ADL33929.1"/>
    <property type="molecule type" value="Genomic_DNA"/>
</dbReference>
<evidence type="ECO:0000313" key="2">
    <source>
        <dbReference type="Proteomes" id="UP000001299"/>
    </source>
</evidence>
<sequence length="141" mass="15029">MTNMSTNFFSSLSGNFDYMSSMSGLIGDYASIKNGSYGSLMKSYVNKVGNKTALNAYRETGSTTVASDSSDANTAAISSSKTKTIPKSSFVDNIGGSKKSVSSDSYAKYKSSWLDDQLKQYDKDANKTTAADTSVSMDTTI</sequence>
<gene>
    <name evidence="1" type="ordered locus">bpr_I1190</name>
</gene>
<dbReference type="KEGG" id="bpb:bpr_I1190"/>